<evidence type="ECO:0000313" key="1">
    <source>
        <dbReference type="EMBL" id="VFJ62562.1"/>
    </source>
</evidence>
<accession>A0A450T7Q0</accession>
<dbReference type="EMBL" id="CAADFE010000002">
    <property type="protein sequence ID" value="VFJ62562.1"/>
    <property type="molecule type" value="Genomic_DNA"/>
</dbReference>
<gene>
    <name evidence="1" type="ORF">BECKFW1821C_GA0114237_100288</name>
</gene>
<proteinExistence type="predicted"/>
<sequence length="85" mass="9769">MFSSGPFIRKTFDKTIRYYQNEINDRNSFPVNYVSDAVTTGSNWKFPMLKNNLVSMDFNEYLISQVGKIVGILVRAIKDNSIPGR</sequence>
<dbReference type="AlphaFoldDB" id="A0A450T7Q0"/>
<organism evidence="1">
    <name type="scientific">Candidatus Kentrum sp. FW</name>
    <dbReference type="NCBI Taxonomy" id="2126338"/>
    <lineage>
        <taxon>Bacteria</taxon>
        <taxon>Pseudomonadati</taxon>
        <taxon>Pseudomonadota</taxon>
        <taxon>Gammaproteobacteria</taxon>
        <taxon>Candidatus Kentrum</taxon>
    </lineage>
</organism>
<reference evidence="1" key="1">
    <citation type="submission" date="2019-02" db="EMBL/GenBank/DDBJ databases">
        <authorList>
            <person name="Gruber-Vodicka R. H."/>
            <person name="Seah K. B. B."/>
        </authorList>
    </citation>
    <scope>NUCLEOTIDE SEQUENCE</scope>
    <source>
        <strain evidence="1">BECK_BZ131</strain>
    </source>
</reference>
<name>A0A450T7Q0_9GAMM</name>
<protein>
    <submittedName>
        <fullName evidence="1">Uncharacterized protein</fullName>
    </submittedName>
</protein>